<evidence type="ECO:0000313" key="8">
    <source>
        <dbReference type="Proteomes" id="UP000730482"/>
    </source>
</evidence>
<dbReference type="RefSeq" id="WP_212017478.1">
    <property type="nucleotide sequence ID" value="NZ_JAAFYZ010000174.1"/>
</dbReference>
<organism evidence="7 8">
    <name type="scientific">Catenulispora pinistramenti</name>
    <dbReference type="NCBI Taxonomy" id="2705254"/>
    <lineage>
        <taxon>Bacteria</taxon>
        <taxon>Bacillati</taxon>
        <taxon>Actinomycetota</taxon>
        <taxon>Actinomycetes</taxon>
        <taxon>Catenulisporales</taxon>
        <taxon>Catenulisporaceae</taxon>
        <taxon>Catenulispora</taxon>
    </lineage>
</organism>
<keyword evidence="2 4" id="KW-0238">DNA-binding</keyword>
<keyword evidence="1" id="KW-0805">Transcription regulation</keyword>
<evidence type="ECO:0000256" key="4">
    <source>
        <dbReference type="PROSITE-ProRule" id="PRU00335"/>
    </source>
</evidence>
<accession>A0ABS5L1G8</accession>
<evidence type="ECO:0000256" key="2">
    <source>
        <dbReference type="ARBA" id="ARBA00023125"/>
    </source>
</evidence>
<sequence>MELYQLTTATPGDQPTPDLRADARRNQRRILLAAARVLADDPAASMQRVADEAEVARPTVYRRYPTKEALVEAIGAEAAGEFAAALDQAQAAGDDAAGTLARLIRELARIGADYPIVLQSAHTQDTAELVARVDELITRGQAAGELRADVASDVLRHSLFGALSAGLRLARDPVRPQRGAEEVGAQIAAIIVEGMRKKGAPA</sequence>
<gene>
    <name evidence="7" type="ORF">KGQ19_35410</name>
</gene>
<dbReference type="EMBL" id="JAAFYZ010000174">
    <property type="protein sequence ID" value="MBS2552158.1"/>
    <property type="molecule type" value="Genomic_DNA"/>
</dbReference>
<proteinExistence type="predicted"/>
<feature type="compositionally biased region" description="Polar residues" evidence="5">
    <location>
        <begin position="1"/>
        <end position="13"/>
    </location>
</feature>
<comment type="caution">
    <text evidence="7">The sequence shown here is derived from an EMBL/GenBank/DDBJ whole genome shotgun (WGS) entry which is preliminary data.</text>
</comment>
<keyword evidence="3" id="KW-0804">Transcription</keyword>
<dbReference type="Gene3D" id="1.10.357.10">
    <property type="entry name" value="Tetracycline Repressor, domain 2"/>
    <property type="match status" value="1"/>
</dbReference>
<feature type="DNA-binding region" description="H-T-H motif" evidence="4">
    <location>
        <begin position="45"/>
        <end position="64"/>
    </location>
</feature>
<dbReference type="PANTHER" id="PTHR30055">
    <property type="entry name" value="HTH-TYPE TRANSCRIPTIONAL REGULATOR RUTR"/>
    <property type="match status" value="1"/>
</dbReference>
<feature type="domain" description="HTH tetR-type" evidence="6">
    <location>
        <begin position="24"/>
        <end position="82"/>
    </location>
</feature>
<evidence type="ECO:0000313" key="7">
    <source>
        <dbReference type="EMBL" id="MBS2552158.1"/>
    </source>
</evidence>
<protein>
    <submittedName>
        <fullName evidence="7">TetR/AcrR family transcriptional regulator</fullName>
    </submittedName>
</protein>
<feature type="region of interest" description="Disordered" evidence="5">
    <location>
        <begin position="1"/>
        <end position="20"/>
    </location>
</feature>
<reference evidence="7 8" key="1">
    <citation type="submission" date="2020-02" db="EMBL/GenBank/DDBJ databases">
        <title>Acidophilic actinobacteria isolated from forest soil.</title>
        <authorList>
            <person name="Golinska P."/>
        </authorList>
    </citation>
    <scope>NUCLEOTIDE SEQUENCE [LARGE SCALE GENOMIC DNA]</scope>
    <source>
        <strain evidence="7 8">NL8</strain>
    </source>
</reference>
<dbReference type="InterPro" id="IPR036271">
    <property type="entry name" value="Tet_transcr_reg_TetR-rel_C_sf"/>
</dbReference>
<dbReference type="PROSITE" id="PS50977">
    <property type="entry name" value="HTH_TETR_2"/>
    <property type="match status" value="1"/>
</dbReference>
<evidence type="ECO:0000256" key="1">
    <source>
        <dbReference type="ARBA" id="ARBA00023015"/>
    </source>
</evidence>
<keyword evidence="8" id="KW-1185">Reference proteome</keyword>
<dbReference type="Proteomes" id="UP000730482">
    <property type="component" value="Unassembled WGS sequence"/>
</dbReference>
<evidence type="ECO:0000259" key="6">
    <source>
        <dbReference type="PROSITE" id="PS50977"/>
    </source>
</evidence>
<dbReference type="InterPro" id="IPR001647">
    <property type="entry name" value="HTH_TetR"/>
</dbReference>
<name>A0ABS5L1G8_9ACTN</name>
<dbReference type="InterPro" id="IPR050109">
    <property type="entry name" value="HTH-type_TetR-like_transc_reg"/>
</dbReference>
<dbReference type="SUPFAM" id="SSF48498">
    <property type="entry name" value="Tetracyclin repressor-like, C-terminal domain"/>
    <property type="match status" value="1"/>
</dbReference>
<evidence type="ECO:0000256" key="3">
    <source>
        <dbReference type="ARBA" id="ARBA00023163"/>
    </source>
</evidence>
<dbReference type="SUPFAM" id="SSF46689">
    <property type="entry name" value="Homeodomain-like"/>
    <property type="match status" value="1"/>
</dbReference>
<dbReference type="Pfam" id="PF00440">
    <property type="entry name" value="TetR_N"/>
    <property type="match status" value="1"/>
</dbReference>
<evidence type="ECO:0000256" key="5">
    <source>
        <dbReference type="SAM" id="MobiDB-lite"/>
    </source>
</evidence>
<dbReference type="PANTHER" id="PTHR30055:SF234">
    <property type="entry name" value="HTH-TYPE TRANSCRIPTIONAL REGULATOR BETI"/>
    <property type="match status" value="1"/>
</dbReference>
<dbReference type="InterPro" id="IPR009057">
    <property type="entry name" value="Homeodomain-like_sf"/>
</dbReference>